<keyword evidence="4" id="KW-0472">Membrane</keyword>
<dbReference type="EMBL" id="BAAAHQ010000023">
    <property type="protein sequence ID" value="GAA0935709.1"/>
    <property type="molecule type" value="Genomic_DNA"/>
</dbReference>
<reference evidence="7" key="1">
    <citation type="journal article" date="2019" name="Int. J. Syst. Evol. Microbiol.">
        <title>The Global Catalogue of Microorganisms (GCM) 10K type strain sequencing project: providing services to taxonomists for standard genome sequencing and annotation.</title>
        <authorList>
            <consortium name="The Broad Institute Genomics Platform"/>
            <consortium name="The Broad Institute Genome Sequencing Center for Infectious Disease"/>
            <person name="Wu L."/>
            <person name="Ma J."/>
        </authorList>
    </citation>
    <scope>NUCLEOTIDE SEQUENCE [LARGE SCALE GENOMIC DNA]</scope>
    <source>
        <strain evidence="7">JCM 11136</strain>
    </source>
</reference>
<dbReference type="PRINTS" id="PR00038">
    <property type="entry name" value="HTHLUXR"/>
</dbReference>
<accession>A0ABP4AJN1</accession>
<evidence type="ECO:0000259" key="5">
    <source>
        <dbReference type="PROSITE" id="PS50043"/>
    </source>
</evidence>
<dbReference type="CDD" id="cd06170">
    <property type="entry name" value="LuxR_C_like"/>
    <property type="match status" value="1"/>
</dbReference>
<feature type="domain" description="HTH luxR-type" evidence="5">
    <location>
        <begin position="91"/>
        <end position="161"/>
    </location>
</feature>
<gene>
    <name evidence="6" type="ORF">GCM10009560_43960</name>
</gene>
<sequence length="161" mass="16679">MRRRAVRGLAYVATVTGWGSGPGVCGRELAYVGAAAAMTVLGLLHVLVTGVAVLLVVNVIGLPLLAVVLPAAGEAVLDPEVVTQVMGGARRAEALAALTPRERQVLATMAQGRSNHAIAAVLHLSYGAVEKHVSQIFAKLGLPVSGGDHRRVLAVLHYLRA</sequence>
<dbReference type="PANTHER" id="PTHR44688">
    <property type="entry name" value="DNA-BINDING TRANSCRIPTIONAL ACTIVATOR DEVR_DOSR"/>
    <property type="match status" value="1"/>
</dbReference>
<evidence type="ECO:0000313" key="7">
    <source>
        <dbReference type="Proteomes" id="UP001501578"/>
    </source>
</evidence>
<dbReference type="SMART" id="SM00421">
    <property type="entry name" value="HTH_LUXR"/>
    <property type="match status" value="1"/>
</dbReference>
<keyword evidence="7" id="KW-1185">Reference proteome</keyword>
<keyword evidence="4" id="KW-1133">Transmembrane helix</keyword>
<evidence type="ECO:0000256" key="2">
    <source>
        <dbReference type="ARBA" id="ARBA00023125"/>
    </source>
</evidence>
<dbReference type="RefSeq" id="WP_343951814.1">
    <property type="nucleotide sequence ID" value="NZ_BAAAHQ010000023.1"/>
</dbReference>
<dbReference type="InterPro" id="IPR016032">
    <property type="entry name" value="Sig_transdc_resp-reg_C-effctor"/>
</dbReference>
<evidence type="ECO:0000256" key="4">
    <source>
        <dbReference type="SAM" id="Phobius"/>
    </source>
</evidence>
<evidence type="ECO:0000256" key="3">
    <source>
        <dbReference type="ARBA" id="ARBA00023163"/>
    </source>
</evidence>
<dbReference type="InterPro" id="IPR036388">
    <property type="entry name" value="WH-like_DNA-bd_sf"/>
</dbReference>
<dbReference type="PROSITE" id="PS50043">
    <property type="entry name" value="HTH_LUXR_2"/>
    <property type="match status" value="1"/>
</dbReference>
<dbReference type="PANTHER" id="PTHR44688:SF16">
    <property type="entry name" value="DNA-BINDING TRANSCRIPTIONAL ACTIVATOR DEVR_DOSR"/>
    <property type="match status" value="1"/>
</dbReference>
<keyword evidence="3" id="KW-0804">Transcription</keyword>
<dbReference type="Pfam" id="PF00196">
    <property type="entry name" value="GerE"/>
    <property type="match status" value="1"/>
</dbReference>
<organism evidence="6 7">
    <name type="scientific">Nonomuraea longicatena</name>
    <dbReference type="NCBI Taxonomy" id="83682"/>
    <lineage>
        <taxon>Bacteria</taxon>
        <taxon>Bacillati</taxon>
        <taxon>Actinomycetota</taxon>
        <taxon>Actinomycetes</taxon>
        <taxon>Streptosporangiales</taxon>
        <taxon>Streptosporangiaceae</taxon>
        <taxon>Nonomuraea</taxon>
    </lineage>
</organism>
<dbReference type="Gene3D" id="1.10.10.10">
    <property type="entry name" value="Winged helix-like DNA-binding domain superfamily/Winged helix DNA-binding domain"/>
    <property type="match status" value="1"/>
</dbReference>
<dbReference type="InterPro" id="IPR000792">
    <property type="entry name" value="Tscrpt_reg_LuxR_C"/>
</dbReference>
<name>A0ABP4AJN1_9ACTN</name>
<keyword evidence="4" id="KW-0812">Transmembrane</keyword>
<keyword evidence="1" id="KW-0805">Transcription regulation</keyword>
<dbReference type="SUPFAM" id="SSF46894">
    <property type="entry name" value="C-terminal effector domain of the bipartite response regulators"/>
    <property type="match status" value="1"/>
</dbReference>
<comment type="caution">
    <text evidence="6">The sequence shown here is derived from an EMBL/GenBank/DDBJ whole genome shotgun (WGS) entry which is preliminary data.</text>
</comment>
<proteinExistence type="predicted"/>
<dbReference type="Proteomes" id="UP001501578">
    <property type="component" value="Unassembled WGS sequence"/>
</dbReference>
<evidence type="ECO:0000313" key="6">
    <source>
        <dbReference type="EMBL" id="GAA0935709.1"/>
    </source>
</evidence>
<feature type="transmembrane region" description="Helical" evidence="4">
    <location>
        <begin position="42"/>
        <end position="69"/>
    </location>
</feature>
<evidence type="ECO:0000256" key="1">
    <source>
        <dbReference type="ARBA" id="ARBA00023015"/>
    </source>
</evidence>
<protein>
    <recommendedName>
        <fullName evidence="5">HTH luxR-type domain-containing protein</fullName>
    </recommendedName>
</protein>
<keyword evidence="2" id="KW-0238">DNA-binding</keyword>